<dbReference type="InterPro" id="IPR013325">
    <property type="entry name" value="RNA_pol_sigma_r2"/>
</dbReference>
<dbReference type="RefSeq" id="WP_151969843.1">
    <property type="nucleotide sequence ID" value="NZ_AP019860.1"/>
</dbReference>
<dbReference type="EMBL" id="AP019860">
    <property type="protein sequence ID" value="BBM85753.1"/>
    <property type="molecule type" value="Genomic_DNA"/>
</dbReference>
<evidence type="ECO:0000313" key="2">
    <source>
        <dbReference type="Proteomes" id="UP000326354"/>
    </source>
</evidence>
<dbReference type="GO" id="GO:0003700">
    <property type="term" value="F:DNA-binding transcription factor activity"/>
    <property type="evidence" value="ECO:0007669"/>
    <property type="project" value="InterPro"/>
</dbReference>
<dbReference type="SUPFAM" id="SSF88946">
    <property type="entry name" value="Sigma2 domain of RNA polymerase sigma factors"/>
    <property type="match status" value="1"/>
</dbReference>
<dbReference type="Proteomes" id="UP000326354">
    <property type="component" value="Chromosome"/>
</dbReference>
<sequence>MWNTTSWSKVLQAKKADKDAIQKIYSDYNAAIEKYLMMKGLKKEDAQDYTQAFFVAFLEKNWIERADQSKGKFRTFLLTLISRFVRDHRGSRQEQFERGFVHPEDNIEVGQGYSPDPKEAEVEYHRAWAESLLEIVLDNMRKEIEETNMSIINYKALWLYFFSGSLKLKLGDLTYPGKFMRMFCSDSSPVVQGIQQYFSPTVVQEIAAAEAQPPIATQKKFVDELNHVLETQTLYDGNFFIDYLEECRLFQKEINDGTAFIEKIYSGNHPHDKSLHKILQVKFPLENATFDALKKNTEGIVQEINQAMVGPIFSNENYQRVPKLAIEDRHKAFLYANRYLLQKFYPQHIPNASLRLNRRFLEKAFPDYIVANIYDTQLSYEKLAQHFSTTKSSMQKTIRRGSLLYKRLLHEEVSRYTQDENVEEEINDLLQILSNN</sequence>
<name>A0A5S9IPK8_UABAM</name>
<dbReference type="OrthoDB" id="270411at2"/>
<gene>
    <name evidence="1" type="ORF">UABAM_04131</name>
</gene>
<dbReference type="GO" id="GO:0006352">
    <property type="term" value="P:DNA-templated transcription initiation"/>
    <property type="evidence" value="ECO:0007669"/>
    <property type="project" value="InterPro"/>
</dbReference>
<dbReference type="KEGG" id="uam:UABAM_04131"/>
<reference evidence="1 2" key="1">
    <citation type="submission" date="2019-08" db="EMBL/GenBank/DDBJ databases">
        <title>Complete genome sequence of Candidatus Uab amorphum.</title>
        <authorList>
            <person name="Shiratori T."/>
            <person name="Suzuki S."/>
            <person name="Kakizawa Y."/>
            <person name="Ishida K."/>
        </authorList>
    </citation>
    <scope>NUCLEOTIDE SEQUENCE [LARGE SCALE GENOMIC DNA]</scope>
    <source>
        <strain evidence="1 2">SRT547</strain>
    </source>
</reference>
<protein>
    <submittedName>
        <fullName evidence="1">RNA polymerase subunit sigma-24</fullName>
    </submittedName>
</protein>
<proteinExistence type="predicted"/>
<evidence type="ECO:0000313" key="1">
    <source>
        <dbReference type="EMBL" id="BBM85753.1"/>
    </source>
</evidence>
<keyword evidence="2" id="KW-1185">Reference proteome</keyword>
<accession>A0A5S9IPK8</accession>
<dbReference type="Gene3D" id="1.10.1740.10">
    <property type="match status" value="1"/>
</dbReference>
<organism evidence="1 2">
    <name type="scientific">Uabimicrobium amorphum</name>
    <dbReference type="NCBI Taxonomy" id="2596890"/>
    <lineage>
        <taxon>Bacteria</taxon>
        <taxon>Pseudomonadati</taxon>
        <taxon>Planctomycetota</taxon>
        <taxon>Candidatus Uabimicrobiia</taxon>
        <taxon>Candidatus Uabimicrobiales</taxon>
        <taxon>Candidatus Uabimicrobiaceae</taxon>
        <taxon>Candidatus Uabimicrobium</taxon>
    </lineage>
</organism>
<dbReference type="AlphaFoldDB" id="A0A5S9IPK8"/>